<evidence type="ECO:0000256" key="5">
    <source>
        <dbReference type="ARBA" id="ARBA00022827"/>
    </source>
</evidence>
<dbReference type="GO" id="GO:0035999">
    <property type="term" value="P:tetrahydrofolate interconversion"/>
    <property type="evidence" value="ECO:0007669"/>
    <property type="project" value="TreeGrafter"/>
</dbReference>
<evidence type="ECO:0000256" key="7">
    <source>
        <dbReference type="ARBA" id="ARBA00034478"/>
    </source>
</evidence>
<accession>A0A9W6JD49</accession>
<dbReference type="GO" id="GO:0005829">
    <property type="term" value="C:cytosol"/>
    <property type="evidence" value="ECO:0007669"/>
    <property type="project" value="TreeGrafter"/>
</dbReference>
<gene>
    <name evidence="10" type="ORF">GCM10017643_37430</name>
</gene>
<comment type="caution">
    <text evidence="10">The sequence shown here is derived from an EMBL/GenBank/DDBJ whole genome shotgun (WGS) entry which is preliminary data.</text>
</comment>
<evidence type="ECO:0000313" key="10">
    <source>
        <dbReference type="EMBL" id="GLK73625.1"/>
    </source>
</evidence>
<keyword evidence="6 9" id="KW-0560">Oxidoreductase</keyword>
<evidence type="ECO:0000256" key="8">
    <source>
        <dbReference type="ARBA" id="ARBA00048628"/>
    </source>
</evidence>
<name>A0A9W6JD49_9HYPH</name>
<dbReference type="GO" id="GO:0009086">
    <property type="term" value="P:methionine biosynthetic process"/>
    <property type="evidence" value="ECO:0007669"/>
    <property type="project" value="TreeGrafter"/>
</dbReference>
<comment type="pathway">
    <text evidence="7">Amino-acid biosynthesis; L-methionine biosynthesis via de novo pathway.</text>
</comment>
<dbReference type="PANTHER" id="PTHR45754">
    <property type="entry name" value="METHYLENETETRAHYDROFOLATE REDUCTASE"/>
    <property type="match status" value="1"/>
</dbReference>
<evidence type="ECO:0000256" key="1">
    <source>
        <dbReference type="ARBA" id="ARBA00001974"/>
    </source>
</evidence>
<comment type="similarity">
    <text evidence="3 9">Belongs to the methylenetetrahydrofolate reductase family.</text>
</comment>
<keyword evidence="11" id="KW-1185">Reference proteome</keyword>
<dbReference type="GO" id="GO:0106312">
    <property type="term" value="F:methylenetetrahydrofolate reductase (NADH) activity"/>
    <property type="evidence" value="ECO:0007669"/>
    <property type="project" value="UniProtKB-EC"/>
</dbReference>
<evidence type="ECO:0000256" key="6">
    <source>
        <dbReference type="ARBA" id="ARBA00023002"/>
    </source>
</evidence>
<dbReference type="InterPro" id="IPR003171">
    <property type="entry name" value="Mehydrof_redctse-like"/>
</dbReference>
<dbReference type="Gene3D" id="3.20.20.220">
    <property type="match status" value="1"/>
</dbReference>
<comment type="cofactor">
    <cofactor evidence="1 9">
        <name>FAD</name>
        <dbReference type="ChEBI" id="CHEBI:57692"/>
    </cofactor>
</comment>
<dbReference type="AlphaFoldDB" id="A0A9W6JD49"/>
<dbReference type="InterPro" id="IPR029041">
    <property type="entry name" value="FAD-linked_oxidoreductase-like"/>
</dbReference>
<evidence type="ECO:0000256" key="4">
    <source>
        <dbReference type="ARBA" id="ARBA00022630"/>
    </source>
</evidence>
<evidence type="ECO:0000256" key="3">
    <source>
        <dbReference type="ARBA" id="ARBA00006743"/>
    </source>
</evidence>
<evidence type="ECO:0000313" key="11">
    <source>
        <dbReference type="Proteomes" id="UP001143370"/>
    </source>
</evidence>
<dbReference type="Proteomes" id="UP001143370">
    <property type="component" value="Unassembled WGS sequence"/>
</dbReference>
<organism evidence="10 11">
    <name type="scientific">Ancylobacter dichloromethanicus</name>
    <dbReference type="NCBI Taxonomy" id="518825"/>
    <lineage>
        <taxon>Bacteria</taxon>
        <taxon>Pseudomonadati</taxon>
        <taxon>Pseudomonadota</taxon>
        <taxon>Alphaproteobacteria</taxon>
        <taxon>Hyphomicrobiales</taxon>
        <taxon>Xanthobacteraceae</taxon>
        <taxon>Ancylobacter</taxon>
    </lineage>
</organism>
<comment type="pathway">
    <text evidence="2 9">One-carbon metabolism; tetrahydrofolate interconversion.</text>
</comment>
<keyword evidence="4 9" id="KW-0285">Flavoprotein</keyword>
<dbReference type="EMBL" id="BSFJ01000031">
    <property type="protein sequence ID" value="GLK73625.1"/>
    <property type="molecule type" value="Genomic_DNA"/>
</dbReference>
<sequence length="241" mass="25389">MQAAKALRREDLVPVPHVTARTLKDAAQLADRLKRLSDECGVDEILLLAGGDARATGAFQNTLEILGTGVLERSGLARIGFAGHPEGHSDVSGSDLEKALQAKNEFARASGIACYLVTQFFFDAAPVLAWERGLRALGIQLPVHPGIHGLAGVPSLIRHAVACGVGASLKALRSSSPGLLQLAGRRDPSGLVSAIVEARASDPDSLFEQLHFFPLGAFERTVEYANALPAQIGRSVLTAES</sequence>
<dbReference type="PANTHER" id="PTHR45754:SF3">
    <property type="entry name" value="METHYLENETETRAHYDROFOLATE REDUCTASE (NADPH)"/>
    <property type="match status" value="1"/>
</dbReference>
<dbReference type="GO" id="GO:0071949">
    <property type="term" value="F:FAD binding"/>
    <property type="evidence" value="ECO:0007669"/>
    <property type="project" value="TreeGrafter"/>
</dbReference>
<dbReference type="SUPFAM" id="SSF51730">
    <property type="entry name" value="FAD-linked oxidoreductase"/>
    <property type="match status" value="1"/>
</dbReference>
<reference evidence="10" key="2">
    <citation type="submission" date="2023-01" db="EMBL/GenBank/DDBJ databases">
        <authorList>
            <person name="Sun Q."/>
            <person name="Evtushenko L."/>
        </authorList>
    </citation>
    <scope>NUCLEOTIDE SEQUENCE</scope>
    <source>
        <strain evidence="10">VKM B-2484</strain>
    </source>
</reference>
<keyword evidence="5 9" id="KW-0274">FAD</keyword>
<reference evidence="10" key="1">
    <citation type="journal article" date="2014" name="Int. J. Syst. Evol. Microbiol.">
        <title>Complete genome sequence of Corynebacterium casei LMG S-19264T (=DSM 44701T), isolated from a smear-ripened cheese.</title>
        <authorList>
            <consortium name="US DOE Joint Genome Institute (JGI-PGF)"/>
            <person name="Walter F."/>
            <person name="Albersmeier A."/>
            <person name="Kalinowski J."/>
            <person name="Ruckert C."/>
        </authorList>
    </citation>
    <scope>NUCLEOTIDE SEQUENCE</scope>
    <source>
        <strain evidence="10">VKM B-2484</strain>
    </source>
</reference>
<evidence type="ECO:0000256" key="9">
    <source>
        <dbReference type="RuleBase" id="RU003862"/>
    </source>
</evidence>
<protein>
    <recommendedName>
        <fullName evidence="9">Methylenetetrahydrofolate reductase</fullName>
    </recommendedName>
</protein>
<evidence type="ECO:0000256" key="2">
    <source>
        <dbReference type="ARBA" id="ARBA00004777"/>
    </source>
</evidence>
<proteinExistence type="inferred from homology"/>
<comment type="catalytic activity">
    <reaction evidence="8">
        <text>(6S)-5-methyl-5,6,7,8-tetrahydrofolate + NAD(+) = (6R)-5,10-methylene-5,6,7,8-tetrahydrofolate + NADH + H(+)</text>
        <dbReference type="Rhea" id="RHEA:19821"/>
        <dbReference type="ChEBI" id="CHEBI:15378"/>
        <dbReference type="ChEBI" id="CHEBI:15636"/>
        <dbReference type="ChEBI" id="CHEBI:18608"/>
        <dbReference type="ChEBI" id="CHEBI:57540"/>
        <dbReference type="ChEBI" id="CHEBI:57945"/>
        <dbReference type="EC" id="1.5.1.54"/>
    </reaction>
    <physiologicalReaction direction="right-to-left" evidence="8">
        <dbReference type="Rhea" id="RHEA:19823"/>
    </physiologicalReaction>
</comment>
<dbReference type="Pfam" id="PF02219">
    <property type="entry name" value="MTHFR"/>
    <property type="match status" value="1"/>
</dbReference>